<evidence type="ECO:0000313" key="2">
    <source>
        <dbReference type="EMBL" id="SFL35307.1"/>
    </source>
</evidence>
<dbReference type="GeneID" id="73812523"/>
<reference evidence="1 3" key="1">
    <citation type="journal article" date="2016" name="Genome Announc.">
        <title>Draft Genome Sequence of the Rumen Methanogen Methanobrevibacter olleyae YLM1.</title>
        <authorList>
            <person name="Kelly W.J."/>
            <person name="Li D."/>
            <person name="Lambie S.C."/>
            <person name="Cox F."/>
            <person name="Attwood G.T."/>
            <person name="Altermann E."/>
            <person name="Leahy S.C."/>
        </authorList>
    </citation>
    <scope>NUCLEOTIDE SEQUENCE [LARGE SCALE GENOMIC DNA]</scope>
    <source>
        <strain evidence="1 3">YLM1</strain>
    </source>
</reference>
<evidence type="ECO:0000313" key="4">
    <source>
        <dbReference type="Proteomes" id="UP000183442"/>
    </source>
</evidence>
<dbReference type="EMBL" id="CP014265">
    <property type="protein sequence ID" value="AMK14830.1"/>
    <property type="molecule type" value="Genomic_DNA"/>
</dbReference>
<protein>
    <submittedName>
        <fullName evidence="1">GNAT family acetyltransferase</fullName>
    </submittedName>
</protein>
<keyword evidence="1" id="KW-0808">Transferase</keyword>
<dbReference type="GO" id="GO:0016740">
    <property type="term" value="F:transferase activity"/>
    <property type="evidence" value="ECO:0007669"/>
    <property type="project" value="UniProtKB-KW"/>
</dbReference>
<reference evidence="3" key="2">
    <citation type="submission" date="2016-02" db="EMBL/GenBank/DDBJ databases">
        <title>The draft genome sequence of the rumen methanogen Methanobrevibacter olleyae YLM1.</title>
        <authorList>
            <consortium name="New Zealand Agricultural Greenhouse Gas Research Centre/Pastoral Greenhouse Gas Research Consortium"/>
            <person name="Kelly W.J."/>
            <person name="Li D."/>
            <person name="Lambie S.C."/>
            <person name="Attwood G.T."/>
            <person name="Altermann E."/>
            <person name="Leahy S.C."/>
        </authorList>
    </citation>
    <scope>NUCLEOTIDE SEQUENCE [LARGE SCALE GENOMIC DNA]</scope>
    <source>
        <strain evidence="3">YLM1</strain>
    </source>
</reference>
<dbReference type="Proteomes" id="UP000183442">
    <property type="component" value="Unassembled WGS sequence"/>
</dbReference>
<reference evidence="4" key="3">
    <citation type="submission" date="2016-10" db="EMBL/GenBank/DDBJ databases">
        <authorList>
            <person name="Varghese N."/>
        </authorList>
    </citation>
    <scope>NUCLEOTIDE SEQUENCE [LARGE SCALE GENOMIC DNA]</scope>
    <source>
        <strain evidence="4">DSM 16632</strain>
    </source>
</reference>
<dbReference type="RefSeq" id="WP_256379537.1">
    <property type="nucleotide sequence ID" value="NZ_CP014265.1"/>
</dbReference>
<dbReference type="KEGG" id="mol:YLM1_0270"/>
<reference evidence="2" key="4">
    <citation type="submission" date="2016-10" db="EMBL/GenBank/DDBJ databases">
        <authorList>
            <person name="de Groot N.N."/>
        </authorList>
    </citation>
    <scope>NUCLEOTIDE SEQUENCE [LARGE SCALE GENOMIC DNA]</scope>
    <source>
        <strain evidence="2">DSM 16632</strain>
    </source>
</reference>
<dbReference type="STRING" id="294671.YLM1_0270"/>
<dbReference type="AlphaFoldDB" id="A0A126QXG4"/>
<dbReference type="EMBL" id="FOTL01000007">
    <property type="protein sequence ID" value="SFL35307.1"/>
    <property type="molecule type" value="Genomic_DNA"/>
</dbReference>
<dbReference type="PATRIC" id="fig|294671.3.peg.271"/>
<sequence>MGYLLIVLVSYREEIEFYERCGFEKADDASPIFITDFMDLIF</sequence>
<gene>
    <name evidence="2" type="ORF">SAMN02910297_00657</name>
    <name evidence="1" type="ORF">YLM1_0270</name>
</gene>
<proteinExistence type="predicted"/>
<accession>A0A126QXG4</accession>
<name>A0A126QXG4_METOL</name>
<evidence type="ECO:0000313" key="3">
    <source>
        <dbReference type="Proteomes" id="UP000066376"/>
    </source>
</evidence>
<organism evidence="1 3">
    <name type="scientific">Methanobrevibacter olleyae</name>
    <dbReference type="NCBI Taxonomy" id="294671"/>
    <lineage>
        <taxon>Archaea</taxon>
        <taxon>Methanobacteriati</taxon>
        <taxon>Methanobacteriota</taxon>
        <taxon>Methanomada group</taxon>
        <taxon>Methanobacteria</taxon>
        <taxon>Methanobacteriales</taxon>
        <taxon>Methanobacteriaceae</taxon>
        <taxon>Methanobrevibacter</taxon>
    </lineage>
</organism>
<evidence type="ECO:0000313" key="1">
    <source>
        <dbReference type="EMBL" id="AMK14830.1"/>
    </source>
</evidence>
<dbReference type="Proteomes" id="UP000066376">
    <property type="component" value="Chromosome"/>
</dbReference>
<keyword evidence="3" id="KW-1185">Reference proteome</keyword>